<name>A0A0K6GCL2_9AGAM</name>
<reference evidence="2 3" key="1">
    <citation type="submission" date="2015-07" db="EMBL/GenBank/DDBJ databases">
        <authorList>
            <person name="Noorani M."/>
        </authorList>
    </citation>
    <scope>NUCLEOTIDE SEQUENCE [LARGE SCALE GENOMIC DNA]</scope>
    <source>
        <strain evidence="2">BBA 69670</strain>
    </source>
</reference>
<organism evidence="2 3">
    <name type="scientific">Rhizoctonia solani</name>
    <dbReference type="NCBI Taxonomy" id="456999"/>
    <lineage>
        <taxon>Eukaryota</taxon>
        <taxon>Fungi</taxon>
        <taxon>Dikarya</taxon>
        <taxon>Basidiomycota</taxon>
        <taxon>Agaricomycotina</taxon>
        <taxon>Agaricomycetes</taxon>
        <taxon>Cantharellales</taxon>
        <taxon>Ceratobasidiaceae</taxon>
        <taxon>Rhizoctonia</taxon>
    </lineage>
</organism>
<evidence type="ECO:0000256" key="1">
    <source>
        <dbReference type="SAM" id="MobiDB-lite"/>
    </source>
</evidence>
<protein>
    <submittedName>
        <fullName evidence="2">Uncharacterized protein</fullName>
    </submittedName>
</protein>
<evidence type="ECO:0000313" key="3">
    <source>
        <dbReference type="Proteomes" id="UP000044841"/>
    </source>
</evidence>
<evidence type="ECO:0000313" key="2">
    <source>
        <dbReference type="EMBL" id="CUA76348.1"/>
    </source>
</evidence>
<gene>
    <name evidence="2" type="ORF">RSOLAG22IIIB_12222</name>
</gene>
<feature type="region of interest" description="Disordered" evidence="1">
    <location>
        <begin position="1"/>
        <end position="123"/>
    </location>
</feature>
<proteinExistence type="predicted"/>
<keyword evidence="3" id="KW-1185">Reference proteome</keyword>
<feature type="compositionally biased region" description="Basic and acidic residues" evidence="1">
    <location>
        <begin position="101"/>
        <end position="118"/>
    </location>
</feature>
<sequence length="249" mass="28653">MPDLNRTCPAAYLSDEMEDVQPPPERHLPTPKSVNEGQGPRKELIPKQPGEAHSSTGHEAEKKEKKRKRTTRARHRERSQSTHELSSDPEQEEESDSNKSGSDEGTKDSEIKIVERPQRTNPAALPRPRVEEHIDVMQEGQANCNDQVTQLEKKVEYYKNLSEERLNDIVQWTIKTKNVKTEGDDLKLTVPKCSRKKKGDNPTVKSRNEVDLANDLLTHFRTRLYKWMGVTDFPYCSGFHSRGRAHRFE</sequence>
<feature type="compositionally biased region" description="Basic residues" evidence="1">
    <location>
        <begin position="64"/>
        <end position="77"/>
    </location>
</feature>
<dbReference type="Proteomes" id="UP000044841">
    <property type="component" value="Unassembled WGS sequence"/>
</dbReference>
<dbReference type="EMBL" id="CYGV01001669">
    <property type="protein sequence ID" value="CUA76348.1"/>
    <property type="molecule type" value="Genomic_DNA"/>
</dbReference>
<accession>A0A0K6GCL2</accession>
<dbReference type="AlphaFoldDB" id="A0A0K6GCL2"/>